<organism evidence="2 3">
    <name type="scientific">Rickenella mellea</name>
    <dbReference type="NCBI Taxonomy" id="50990"/>
    <lineage>
        <taxon>Eukaryota</taxon>
        <taxon>Fungi</taxon>
        <taxon>Dikarya</taxon>
        <taxon>Basidiomycota</taxon>
        <taxon>Agaricomycotina</taxon>
        <taxon>Agaricomycetes</taxon>
        <taxon>Hymenochaetales</taxon>
        <taxon>Rickenellaceae</taxon>
        <taxon>Rickenella</taxon>
    </lineage>
</organism>
<feature type="region of interest" description="Disordered" evidence="1">
    <location>
        <begin position="33"/>
        <end position="68"/>
    </location>
</feature>
<dbReference type="AlphaFoldDB" id="A0A4Y7QBE3"/>
<sequence>MPSSSSETINHNPTPTEISTAIHVWRIIILARTPPTRHLRPSTPPNPTNLHHRGPQAHPPPSHSKRTT</sequence>
<dbReference type="VEuPathDB" id="FungiDB:BD410DRAFT_786517"/>
<dbReference type="EMBL" id="ML170167">
    <property type="protein sequence ID" value="TDL24392.1"/>
    <property type="molecule type" value="Genomic_DNA"/>
</dbReference>
<dbReference type="Proteomes" id="UP000294933">
    <property type="component" value="Unassembled WGS sequence"/>
</dbReference>
<reference evidence="2 3" key="1">
    <citation type="submission" date="2018-06" db="EMBL/GenBank/DDBJ databases">
        <title>A transcriptomic atlas of mushroom development highlights an independent origin of complex multicellularity.</title>
        <authorList>
            <consortium name="DOE Joint Genome Institute"/>
            <person name="Krizsan K."/>
            <person name="Almasi E."/>
            <person name="Merenyi Z."/>
            <person name="Sahu N."/>
            <person name="Viragh M."/>
            <person name="Koszo T."/>
            <person name="Mondo S."/>
            <person name="Kiss B."/>
            <person name="Balint B."/>
            <person name="Kues U."/>
            <person name="Barry K."/>
            <person name="Hegedus J.C."/>
            <person name="Henrissat B."/>
            <person name="Johnson J."/>
            <person name="Lipzen A."/>
            <person name="Ohm R."/>
            <person name="Nagy I."/>
            <person name="Pangilinan J."/>
            <person name="Yan J."/>
            <person name="Xiong Y."/>
            <person name="Grigoriev I.V."/>
            <person name="Hibbett D.S."/>
            <person name="Nagy L.G."/>
        </authorList>
    </citation>
    <scope>NUCLEOTIDE SEQUENCE [LARGE SCALE GENOMIC DNA]</scope>
    <source>
        <strain evidence="2 3">SZMC22713</strain>
    </source>
</reference>
<name>A0A4Y7QBE3_9AGAM</name>
<accession>A0A4Y7QBE3</accession>
<proteinExistence type="predicted"/>
<keyword evidence="3" id="KW-1185">Reference proteome</keyword>
<feature type="region of interest" description="Disordered" evidence="1">
    <location>
        <begin position="1"/>
        <end position="20"/>
    </location>
</feature>
<evidence type="ECO:0000256" key="1">
    <source>
        <dbReference type="SAM" id="MobiDB-lite"/>
    </source>
</evidence>
<feature type="compositionally biased region" description="Polar residues" evidence="1">
    <location>
        <begin position="1"/>
        <end position="19"/>
    </location>
</feature>
<gene>
    <name evidence="2" type="ORF">BD410DRAFT_786517</name>
</gene>
<protein>
    <submittedName>
        <fullName evidence="2">Uncharacterized protein</fullName>
    </submittedName>
</protein>
<evidence type="ECO:0000313" key="2">
    <source>
        <dbReference type="EMBL" id="TDL24392.1"/>
    </source>
</evidence>
<evidence type="ECO:0000313" key="3">
    <source>
        <dbReference type="Proteomes" id="UP000294933"/>
    </source>
</evidence>